<dbReference type="PANTHER" id="PTHR12480">
    <property type="entry name" value="ARGININE DEMETHYLASE AND LYSYL-HYDROXYLASE JMJD"/>
    <property type="match status" value="1"/>
</dbReference>
<evidence type="ECO:0000256" key="1">
    <source>
        <dbReference type="SAM" id="Phobius"/>
    </source>
</evidence>
<dbReference type="Gene3D" id="2.60.120.650">
    <property type="entry name" value="Cupin"/>
    <property type="match status" value="1"/>
</dbReference>
<dbReference type="VEuPathDB" id="VectorBase:LLONM1_010984"/>
<feature type="transmembrane region" description="Helical" evidence="1">
    <location>
        <begin position="65"/>
        <end position="86"/>
    </location>
</feature>
<dbReference type="Proteomes" id="UP000092461">
    <property type="component" value="Unassembled WGS sequence"/>
</dbReference>
<organism evidence="2 3">
    <name type="scientific">Lutzomyia longipalpis</name>
    <name type="common">Sand fly</name>
    <dbReference type="NCBI Taxonomy" id="7200"/>
    <lineage>
        <taxon>Eukaryota</taxon>
        <taxon>Metazoa</taxon>
        <taxon>Ecdysozoa</taxon>
        <taxon>Arthropoda</taxon>
        <taxon>Hexapoda</taxon>
        <taxon>Insecta</taxon>
        <taxon>Pterygota</taxon>
        <taxon>Neoptera</taxon>
        <taxon>Endopterygota</taxon>
        <taxon>Diptera</taxon>
        <taxon>Nematocera</taxon>
        <taxon>Psychodoidea</taxon>
        <taxon>Psychodidae</taxon>
        <taxon>Lutzomyia</taxon>
        <taxon>Lutzomyia</taxon>
    </lineage>
</organism>
<dbReference type="SUPFAM" id="SSF51197">
    <property type="entry name" value="Clavaminate synthase-like"/>
    <property type="match status" value="1"/>
</dbReference>
<evidence type="ECO:0000313" key="3">
    <source>
        <dbReference type="Proteomes" id="UP000092461"/>
    </source>
</evidence>
<dbReference type="VEuPathDB" id="VectorBase:LLOJ004354"/>
<sequence length="331" mass="38071">MAVNEEPRRMFEVFLQRKLNVLHGAVLGSGKVTEQELLEAYRQYQDDGEIRVPAPDTTERNNQRLIFGSAILLFILVATPLISIVLEQAIATRCLVPNNYLVWEATRPISDCDFCRGVHGPLIFGNLTKEEFRPYAYSSQPIILKNAISHWPATKLLNYTFLRDLYGKIPGALDSVQSDCQFLHFKSNFLTLRDVFSMSQSRAEFRKGELPWYVGWSNCHPQILTELRKLYPRPHFLPDDAEMPNTDFIFLGYEQGAVMHLDYIPRLMWQAQLRGNKSWVLAPTPECDSQCKSFTFYVEPGDAVLVDTRLWYHGTYVPKGEFSLTIQSEYG</sequence>
<name>A0A1B0GIC8_LUTLO</name>
<dbReference type="AlphaFoldDB" id="A0A1B0GIC8"/>
<keyword evidence="1" id="KW-0472">Membrane</keyword>
<dbReference type="EMBL" id="AJWK01013684">
    <property type="status" value="NOT_ANNOTATED_CDS"/>
    <property type="molecule type" value="Genomic_DNA"/>
</dbReference>
<protein>
    <submittedName>
        <fullName evidence="2">Uncharacterized protein</fullName>
    </submittedName>
</protein>
<keyword evidence="1" id="KW-0812">Transmembrane</keyword>
<dbReference type="EnsemblMetazoa" id="LLOJ004354-RA">
    <property type="protein sequence ID" value="LLOJ004354-PA"/>
    <property type="gene ID" value="LLOJ004354"/>
</dbReference>
<proteinExistence type="predicted"/>
<reference evidence="2" key="1">
    <citation type="submission" date="2020-05" db="UniProtKB">
        <authorList>
            <consortium name="EnsemblMetazoa"/>
        </authorList>
    </citation>
    <scope>IDENTIFICATION</scope>
    <source>
        <strain evidence="2">Jacobina</strain>
    </source>
</reference>
<dbReference type="GO" id="GO:0016706">
    <property type="term" value="F:2-oxoglutarate-dependent dioxygenase activity"/>
    <property type="evidence" value="ECO:0007669"/>
    <property type="project" value="TreeGrafter"/>
</dbReference>
<dbReference type="PANTHER" id="PTHR12480:SF13">
    <property type="entry name" value="LD14533P"/>
    <property type="match status" value="1"/>
</dbReference>
<keyword evidence="3" id="KW-1185">Reference proteome</keyword>
<evidence type="ECO:0000313" key="2">
    <source>
        <dbReference type="EnsemblMetazoa" id="LLOJ004354-PA"/>
    </source>
</evidence>
<keyword evidence="1" id="KW-1133">Transmembrane helix</keyword>
<dbReference type="InterPro" id="IPR050910">
    <property type="entry name" value="JMJD6_ArgDemeth/LysHydrox"/>
</dbReference>
<accession>A0A1B0GIC8</accession>